<comment type="caution">
    <text evidence="1">The sequence shown here is derived from an EMBL/GenBank/DDBJ whole genome shotgun (WGS) entry which is preliminary data.</text>
</comment>
<evidence type="ECO:0000313" key="1">
    <source>
        <dbReference type="EMBL" id="KAI8433546.1"/>
    </source>
</evidence>
<evidence type="ECO:0000313" key="2">
    <source>
        <dbReference type="Proteomes" id="UP001064048"/>
    </source>
</evidence>
<accession>A0ACC0KBW4</accession>
<proteinExistence type="predicted"/>
<keyword evidence="2" id="KW-1185">Reference proteome</keyword>
<dbReference type="EMBL" id="CM046129">
    <property type="protein sequence ID" value="KAI8433546.1"/>
    <property type="molecule type" value="Genomic_DNA"/>
</dbReference>
<organism evidence="1 2">
    <name type="scientific">Choristoneura fumiferana</name>
    <name type="common">Spruce budworm moth</name>
    <name type="synonym">Archips fumiferana</name>
    <dbReference type="NCBI Taxonomy" id="7141"/>
    <lineage>
        <taxon>Eukaryota</taxon>
        <taxon>Metazoa</taxon>
        <taxon>Ecdysozoa</taxon>
        <taxon>Arthropoda</taxon>
        <taxon>Hexapoda</taxon>
        <taxon>Insecta</taxon>
        <taxon>Pterygota</taxon>
        <taxon>Neoptera</taxon>
        <taxon>Endopterygota</taxon>
        <taxon>Lepidoptera</taxon>
        <taxon>Glossata</taxon>
        <taxon>Ditrysia</taxon>
        <taxon>Tortricoidea</taxon>
        <taxon>Tortricidae</taxon>
        <taxon>Tortricinae</taxon>
        <taxon>Choristoneura</taxon>
    </lineage>
</organism>
<dbReference type="Proteomes" id="UP001064048">
    <property type="component" value="Chromosome 29"/>
</dbReference>
<reference evidence="1 2" key="1">
    <citation type="journal article" date="2022" name="Genome Biol. Evol.">
        <title>The Spruce Budworm Genome: Reconstructing the Evolutionary History of Antifreeze Proteins.</title>
        <authorList>
            <person name="Beliveau C."/>
            <person name="Gagne P."/>
            <person name="Picq S."/>
            <person name="Vernygora O."/>
            <person name="Keeling C.I."/>
            <person name="Pinkney K."/>
            <person name="Doucet D."/>
            <person name="Wen F."/>
            <person name="Johnston J.S."/>
            <person name="Maaroufi H."/>
            <person name="Boyle B."/>
            <person name="Laroche J."/>
            <person name="Dewar K."/>
            <person name="Juretic N."/>
            <person name="Blackburn G."/>
            <person name="Nisole A."/>
            <person name="Brunet B."/>
            <person name="Brandao M."/>
            <person name="Lumley L."/>
            <person name="Duan J."/>
            <person name="Quan G."/>
            <person name="Lucarotti C.J."/>
            <person name="Roe A.D."/>
            <person name="Sperling F.A.H."/>
            <person name="Levesque R.C."/>
            <person name="Cusson M."/>
        </authorList>
    </citation>
    <scope>NUCLEOTIDE SEQUENCE [LARGE SCALE GENOMIC DNA]</scope>
    <source>
        <strain evidence="1">Glfc:IPQL:Cfum</strain>
    </source>
</reference>
<protein>
    <submittedName>
        <fullName evidence="1">Uncharacterized protein</fullName>
    </submittedName>
</protein>
<name>A0ACC0KBW4_CHOFU</name>
<gene>
    <name evidence="1" type="ORF">MSG28_015572</name>
</gene>
<sequence length="1198" mass="134045">MLTRLQIDFEIIILTECWLREGSLIGQLKGYSSFRTEKSHNQASGVVAYVRNTLNATVTEPSIREADSLFIHVPGLFSLLGLYRSPSFPNPTTFLFSLESFVKTNLSSSDCFIVAGDININTQNSTDSKVKDEYDRKRLSDSKNNPKKLWQTIKDIAHLQQDNCATHGLTSIKPTVDESLNHANKFFASVGSNLANEILVQNNTSDAILSSKASVTKSPCASLFFHPTDEEEVEKLILDLKSDGAAGIDEISNRLLINIKDYILGPLVYIYNLSMSTGTFPEGWKLAAVVPIHKGGSKDCPGNYRPISLLCSSSKILEKIINKRLIAFFESEKIFSSRQFGFRKNMSTEQATSLLVKLVSSHLDRGDKCIGVFLDLAKAFDTVSIPILLRKLQLLGIRGTAWTWFKSYLTDRKQCVKLSALVSSPLPVTFGVPQGSILGPSLFLAYINDMISLHINRAEIICYADDTALIFHEESWEKCYATVEHGLSEIAKWLSNNLLTLNISKTKYLCFHKTAASAPKSRPALQINCKPARKNSANDNVTKDHGSIYNSPTIKYLGITLDEKLNFKEHLILLSARVRKIVYIMKLLRNSASKDVLKLVYTSLCESIITYCISKMGPIVFLLLPALSFASITVNIKASAAQSQAFITHYGKDSNIITDTERESFNITDNPLTATVAAYSGTKPTNVFVKRPTPWGDLYKTYNWDEVRRETKVKQDRILPVKTQEVTLVKGRYTNNSTLNGTFVCNYEHKIENVISNNFTGKNASVNVTYNVDLLLGLEPPIHLKFVSHLANNTEITDKRTLKSDSAVIFNLKPAQSATAFLNATKVLMTVEVNYATSLSGYLAVNYNPRHEGHHFWAYDVKDVLMSAGESFVQNSTNVVTVQYYTDAKIVVVDDETGKPILSHTAEQRPPPDTSFHCSLSPADKVTNMIPVLLLLPALVYGKIAVYVDLRAEPPLIDVSGHSSILIPEKERLIFKLDDENLKKSVANYSGKIPTNVLVRNDWGNLYKTYADWQEVVRSVKPTLLTKTDLQASQQCKSVPLLVNTTDMSVTSIWSDSTIPTNETIEYKIVYEPNTLKFNSSWGLPINKHQNYTFPERKANVTKCIVNVNLEYEATLWGDVAVNYMSKMNGSHFWKFDVNNVLVPEPQEPVKPKLVEPPALKTSLNPTLYSIFWFTEKLWEFVQVVVAVVSRSCLMLPE</sequence>